<protein>
    <submittedName>
        <fullName evidence="2">Uncharacterized protein</fullName>
    </submittedName>
</protein>
<dbReference type="Proteomes" id="UP001633002">
    <property type="component" value="Unassembled WGS sequence"/>
</dbReference>
<evidence type="ECO:0000313" key="2">
    <source>
        <dbReference type="EMBL" id="KAL3692583.1"/>
    </source>
</evidence>
<evidence type="ECO:0000256" key="1">
    <source>
        <dbReference type="SAM" id="MobiDB-lite"/>
    </source>
</evidence>
<accession>A0ABD3HLU1</accession>
<comment type="caution">
    <text evidence="2">The sequence shown here is derived from an EMBL/GenBank/DDBJ whole genome shotgun (WGS) entry which is preliminary data.</text>
</comment>
<reference evidence="2 3" key="1">
    <citation type="submission" date="2024-09" db="EMBL/GenBank/DDBJ databases">
        <title>Chromosome-scale assembly of Riccia sorocarpa.</title>
        <authorList>
            <person name="Paukszto L."/>
        </authorList>
    </citation>
    <scope>NUCLEOTIDE SEQUENCE [LARGE SCALE GENOMIC DNA]</scope>
    <source>
        <strain evidence="2">LP-2024</strain>
        <tissue evidence="2">Aerial parts of the thallus</tissue>
    </source>
</reference>
<feature type="compositionally biased region" description="Basic and acidic residues" evidence="1">
    <location>
        <begin position="65"/>
        <end position="80"/>
    </location>
</feature>
<gene>
    <name evidence="2" type="ORF">R1sor_006234</name>
</gene>
<keyword evidence="3" id="KW-1185">Reference proteome</keyword>
<name>A0ABD3HLU1_9MARC</name>
<evidence type="ECO:0000313" key="3">
    <source>
        <dbReference type="Proteomes" id="UP001633002"/>
    </source>
</evidence>
<sequence length="115" mass="13177">MQLDYVHNGKSPYLEGKYGPIPMEQIWPVLPDERDVPLYAGQIDSPGPPVSKFPYHRHYQQGGLHPEEEASDKLEEEGKPDLHVLDNHRVFGLFSIKRKQKNWSKGGMLKLNSNV</sequence>
<organism evidence="2 3">
    <name type="scientific">Riccia sorocarpa</name>
    <dbReference type="NCBI Taxonomy" id="122646"/>
    <lineage>
        <taxon>Eukaryota</taxon>
        <taxon>Viridiplantae</taxon>
        <taxon>Streptophyta</taxon>
        <taxon>Embryophyta</taxon>
        <taxon>Marchantiophyta</taxon>
        <taxon>Marchantiopsida</taxon>
        <taxon>Marchantiidae</taxon>
        <taxon>Marchantiales</taxon>
        <taxon>Ricciaceae</taxon>
        <taxon>Riccia</taxon>
    </lineage>
</organism>
<feature type="region of interest" description="Disordered" evidence="1">
    <location>
        <begin position="38"/>
        <end position="80"/>
    </location>
</feature>
<dbReference type="AlphaFoldDB" id="A0ABD3HLU1"/>
<proteinExistence type="predicted"/>
<dbReference type="EMBL" id="JBJQOH010000003">
    <property type="protein sequence ID" value="KAL3692583.1"/>
    <property type="molecule type" value="Genomic_DNA"/>
</dbReference>